<evidence type="ECO:0000256" key="4">
    <source>
        <dbReference type="ARBA" id="ARBA00022832"/>
    </source>
</evidence>
<feature type="modified residue" description="O-(pantetheine 4'-phosphoryl)serine" evidence="7">
    <location>
        <position position="38"/>
    </location>
</feature>
<evidence type="ECO:0000256" key="9">
    <source>
        <dbReference type="RuleBase" id="RU003545"/>
    </source>
</evidence>
<dbReference type="UniPathway" id="UPA00094"/>
<dbReference type="GO" id="GO:0016020">
    <property type="term" value="C:membrane"/>
    <property type="evidence" value="ECO:0007669"/>
    <property type="project" value="GOC"/>
</dbReference>
<dbReference type="HAMAP" id="MF_01217">
    <property type="entry name" value="Acyl_carrier"/>
    <property type="match status" value="1"/>
</dbReference>
<dbReference type="GO" id="GO:0005829">
    <property type="term" value="C:cytosol"/>
    <property type="evidence" value="ECO:0007669"/>
    <property type="project" value="TreeGrafter"/>
</dbReference>
<evidence type="ECO:0000256" key="8">
    <source>
        <dbReference type="NCBIfam" id="TIGR00517"/>
    </source>
</evidence>
<dbReference type="AlphaFoldDB" id="E6LL82"/>
<evidence type="ECO:0000256" key="2">
    <source>
        <dbReference type="ARBA" id="ARBA00022516"/>
    </source>
</evidence>
<dbReference type="HOGENOM" id="CLU_108696_5_1_9"/>
<evidence type="ECO:0000313" key="11">
    <source>
        <dbReference type="EMBL" id="EFU77370.1"/>
    </source>
</evidence>
<dbReference type="eggNOG" id="COG0236">
    <property type="taxonomic scope" value="Bacteria"/>
</dbReference>
<comment type="PTM">
    <text evidence="7">4'-phosphopantetheine is transferred from CoA to a specific serine of apo-ACP by AcpS. This modification is essential for activity because fatty acids are bound in thioester linkage to the sulfhydryl of the prosthetic group.</text>
</comment>
<dbReference type="NCBIfam" id="NF002148">
    <property type="entry name" value="PRK00982.1-2"/>
    <property type="match status" value="1"/>
</dbReference>
<dbReference type="PANTHER" id="PTHR20863">
    <property type="entry name" value="ACYL CARRIER PROTEIN"/>
    <property type="match status" value="1"/>
</dbReference>
<evidence type="ECO:0000259" key="10">
    <source>
        <dbReference type="PROSITE" id="PS50075"/>
    </source>
</evidence>
<keyword evidence="1 7" id="KW-0596">Phosphopantetheine</keyword>
<dbReference type="PANTHER" id="PTHR20863:SF76">
    <property type="entry name" value="CARRIER DOMAIN-CONTAINING PROTEIN"/>
    <property type="match status" value="1"/>
</dbReference>
<dbReference type="GO" id="GO:0000035">
    <property type="term" value="F:acyl binding"/>
    <property type="evidence" value="ECO:0007669"/>
    <property type="project" value="TreeGrafter"/>
</dbReference>
<dbReference type="InterPro" id="IPR009081">
    <property type="entry name" value="PP-bd_ACP"/>
</dbReference>
<dbReference type="SUPFAM" id="SSF47336">
    <property type="entry name" value="ACP-like"/>
    <property type="match status" value="1"/>
</dbReference>
<keyword evidence="6 7" id="KW-0275">Fatty acid biosynthesis</keyword>
<evidence type="ECO:0000313" key="12">
    <source>
        <dbReference type="Proteomes" id="UP000003434"/>
    </source>
</evidence>
<dbReference type="GO" id="GO:0000036">
    <property type="term" value="F:acyl carrier activity"/>
    <property type="evidence" value="ECO:0007669"/>
    <property type="project" value="UniProtKB-UniRule"/>
</dbReference>
<keyword evidence="5 7" id="KW-0443">Lipid metabolism</keyword>
<comment type="pathway">
    <text evidence="7 9">Lipid metabolism; fatty acid biosynthesis.</text>
</comment>
<dbReference type="InterPro" id="IPR036736">
    <property type="entry name" value="ACP-like_sf"/>
</dbReference>
<dbReference type="EMBL" id="AEPW01000024">
    <property type="protein sequence ID" value="EFU77370.1"/>
    <property type="molecule type" value="Genomic_DNA"/>
</dbReference>
<dbReference type="GO" id="GO:0009245">
    <property type="term" value="P:lipid A biosynthetic process"/>
    <property type="evidence" value="ECO:0007669"/>
    <property type="project" value="TreeGrafter"/>
</dbReference>
<dbReference type="PROSITE" id="PS50075">
    <property type="entry name" value="CARRIER"/>
    <property type="match status" value="1"/>
</dbReference>
<dbReference type="NCBIfam" id="NF002150">
    <property type="entry name" value="PRK00982.1-4"/>
    <property type="match status" value="1"/>
</dbReference>
<keyword evidence="7" id="KW-0963">Cytoplasm</keyword>
<evidence type="ECO:0000256" key="3">
    <source>
        <dbReference type="ARBA" id="ARBA00022553"/>
    </source>
</evidence>
<organism evidence="11 12">
    <name type="scientific">Lachnoanaerobaculum saburreum DSM 3986</name>
    <dbReference type="NCBI Taxonomy" id="887325"/>
    <lineage>
        <taxon>Bacteria</taxon>
        <taxon>Bacillati</taxon>
        <taxon>Bacillota</taxon>
        <taxon>Clostridia</taxon>
        <taxon>Lachnospirales</taxon>
        <taxon>Lachnospiraceae</taxon>
        <taxon>Lachnoanaerobaculum</taxon>
    </lineage>
</organism>
<dbReference type="NCBIfam" id="TIGR00517">
    <property type="entry name" value="acyl_carrier"/>
    <property type="match status" value="1"/>
</dbReference>
<name>E6LL82_9FIRM</name>
<keyword evidence="2 7" id="KW-0444">Lipid biosynthesis</keyword>
<evidence type="ECO:0000256" key="1">
    <source>
        <dbReference type="ARBA" id="ARBA00022450"/>
    </source>
</evidence>
<comment type="caution">
    <text evidence="11">The sequence shown here is derived from an EMBL/GenBank/DDBJ whole genome shotgun (WGS) entry which is preliminary data.</text>
</comment>
<gene>
    <name evidence="7 11" type="primary">acpP</name>
    <name evidence="11" type="ORF">HMPREF0381_0717</name>
</gene>
<feature type="domain" description="Carrier" evidence="10">
    <location>
        <begin position="3"/>
        <end position="78"/>
    </location>
</feature>
<proteinExistence type="inferred from homology"/>
<reference evidence="11 12" key="1">
    <citation type="submission" date="2010-12" db="EMBL/GenBank/DDBJ databases">
        <authorList>
            <person name="Muzny D."/>
            <person name="Qin X."/>
            <person name="Deng J."/>
            <person name="Jiang H."/>
            <person name="Liu Y."/>
            <person name="Qu J."/>
            <person name="Song X.-Z."/>
            <person name="Zhang L."/>
            <person name="Thornton R."/>
            <person name="Coyle M."/>
            <person name="Francisco L."/>
            <person name="Jackson L."/>
            <person name="Javaid M."/>
            <person name="Korchina V."/>
            <person name="Kovar C."/>
            <person name="Mata R."/>
            <person name="Mathew T."/>
            <person name="Ngo R."/>
            <person name="Nguyen L."/>
            <person name="Nguyen N."/>
            <person name="Okwuonu G."/>
            <person name="Ongeri F."/>
            <person name="Pham C."/>
            <person name="Simmons D."/>
            <person name="Wilczek-Boney K."/>
            <person name="Hale W."/>
            <person name="Jakkamsetti A."/>
            <person name="Pham P."/>
            <person name="Ruth R."/>
            <person name="San Lucas F."/>
            <person name="Warren J."/>
            <person name="Zhang J."/>
            <person name="Zhao Z."/>
            <person name="Zhou C."/>
            <person name="Zhu D."/>
            <person name="Lee S."/>
            <person name="Bess C."/>
            <person name="Blankenburg K."/>
            <person name="Forbes L."/>
            <person name="Fu Q."/>
            <person name="Gubbala S."/>
            <person name="Hirani K."/>
            <person name="Jayaseelan J.C."/>
            <person name="Lara F."/>
            <person name="Munidasa M."/>
            <person name="Palculict T."/>
            <person name="Patil S."/>
            <person name="Pu L.-L."/>
            <person name="Saada N."/>
            <person name="Tang L."/>
            <person name="Weissenberger G."/>
            <person name="Zhu Y."/>
            <person name="Hemphill L."/>
            <person name="Shang Y."/>
            <person name="Youmans B."/>
            <person name="Ayvaz T."/>
            <person name="Ross M."/>
            <person name="Santibanez J."/>
            <person name="Aqrawi P."/>
            <person name="Gross S."/>
            <person name="Joshi V."/>
            <person name="Fowler G."/>
            <person name="Nazareth L."/>
            <person name="Reid J."/>
            <person name="Worley K."/>
            <person name="Petrosino J."/>
            <person name="Highlander S."/>
            <person name="Gibbs R."/>
        </authorList>
    </citation>
    <scope>NUCLEOTIDE SEQUENCE [LARGE SCALE GENOMIC DNA]</scope>
    <source>
        <strain evidence="11 12">DSM 3986</strain>
    </source>
</reference>
<dbReference type="InterPro" id="IPR003231">
    <property type="entry name" value="ACP"/>
</dbReference>
<comment type="function">
    <text evidence="7 9">Carrier of the growing fatty acid chain in fatty acid biosynthesis.</text>
</comment>
<sequence length="82" mass="9214">MEKIMSEKMKSIIAEQLNIDASEITLESNFKDDLNADSLDLFEMVMALEDNYGVEIPSEDLEKLLTVGDVVNYLKSKGVDNL</sequence>
<evidence type="ECO:0000256" key="6">
    <source>
        <dbReference type="ARBA" id="ARBA00023160"/>
    </source>
</evidence>
<protein>
    <recommendedName>
        <fullName evidence="7 8">Acyl carrier protein</fullName>
        <shortName evidence="7">ACP</shortName>
    </recommendedName>
</protein>
<keyword evidence="3 7" id="KW-0597">Phosphoprotein</keyword>
<evidence type="ECO:0000256" key="7">
    <source>
        <dbReference type="HAMAP-Rule" id="MF_01217"/>
    </source>
</evidence>
<comment type="PTM">
    <text evidence="9">4'-phosphopantetheine is transferred from CoA to a specific serine of apo-ACP by acpS.</text>
</comment>
<comment type="similarity">
    <text evidence="7">Belongs to the acyl carrier protein (ACP) family.</text>
</comment>
<evidence type="ECO:0000256" key="5">
    <source>
        <dbReference type="ARBA" id="ARBA00023098"/>
    </source>
</evidence>
<dbReference type="Proteomes" id="UP000003434">
    <property type="component" value="Unassembled WGS sequence"/>
</dbReference>
<keyword evidence="4 7" id="KW-0276">Fatty acid metabolism</keyword>
<accession>E6LL82</accession>
<dbReference type="Pfam" id="PF00550">
    <property type="entry name" value="PP-binding"/>
    <property type="match status" value="1"/>
</dbReference>
<comment type="subcellular location">
    <subcellularLocation>
        <location evidence="7">Cytoplasm</location>
    </subcellularLocation>
</comment>
<dbReference type="Gene3D" id="1.10.1200.10">
    <property type="entry name" value="ACP-like"/>
    <property type="match status" value="1"/>
</dbReference>